<organism evidence="2 3">
    <name type="scientific">Streptomyces gelaticus</name>
    <dbReference type="NCBI Taxonomy" id="285446"/>
    <lineage>
        <taxon>Bacteria</taxon>
        <taxon>Bacillati</taxon>
        <taxon>Actinomycetota</taxon>
        <taxon>Actinomycetes</taxon>
        <taxon>Kitasatosporales</taxon>
        <taxon>Streptomycetaceae</taxon>
        <taxon>Streptomyces</taxon>
    </lineage>
</organism>
<evidence type="ECO:0000313" key="3">
    <source>
        <dbReference type="Proteomes" id="UP000660675"/>
    </source>
</evidence>
<feature type="domain" description="HTH cro/C1-type" evidence="1">
    <location>
        <begin position="1"/>
        <end position="18"/>
    </location>
</feature>
<protein>
    <recommendedName>
        <fullName evidence="1">HTH cro/C1-type domain-containing protein</fullName>
    </recommendedName>
</protein>
<sequence length="69" mass="7099">MDTLALLAGALGVSTSDLFASEAPEPVLGPQDEANRRHLAELRRALMPPVGLAAPLAEPGEAAQPSAIR</sequence>
<evidence type="ECO:0000259" key="1">
    <source>
        <dbReference type="PROSITE" id="PS50943"/>
    </source>
</evidence>
<dbReference type="PROSITE" id="PS50943">
    <property type="entry name" value="HTH_CROC1"/>
    <property type="match status" value="1"/>
</dbReference>
<dbReference type="EMBL" id="BMTF01000007">
    <property type="protein sequence ID" value="GGV82926.1"/>
    <property type="molecule type" value="Genomic_DNA"/>
</dbReference>
<dbReference type="Proteomes" id="UP000660675">
    <property type="component" value="Unassembled WGS sequence"/>
</dbReference>
<keyword evidence="3" id="KW-1185">Reference proteome</keyword>
<name>A0ABQ2VWS0_9ACTN</name>
<proteinExistence type="predicted"/>
<evidence type="ECO:0000313" key="2">
    <source>
        <dbReference type="EMBL" id="GGV82926.1"/>
    </source>
</evidence>
<reference evidence="3" key="1">
    <citation type="journal article" date="2019" name="Int. J. Syst. Evol. Microbiol.">
        <title>The Global Catalogue of Microorganisms (GCM) 10K type strain sequencing project: providing services to taxonomists for standard genome sequencing and annotation.</title>
        <authorList>
            <consortium name="The Broad Institute Genomics Platform"/>
            <consortium name="The Broad Institute Genome Sequencing Center for Infectious Disease"/>
            <person name="Wu L."/>
            <person name="Ma J."/>
        </authorList>
    </citation>
    <scope>NUCLEOTIDE SEQUENCE [LARGE SCALE GENOMIC DNA]</scope>
    <source>
        <strain evidence="3">JCM 4376</strain>
    </source>
</reference>
<comment type="caution">
    <text evidence="2">The sequence shown here is derived from an EMBL/GenBank/DDBJ whole genome shotgun (WGS) entry which is preliminary data.</text>
</comment>
<accession>A0ABQ2VWS0</accession>
<dbReference type="InterPro" id="IPR001387">
    <property type="entry name" value="Cro/C1-type_HTH"/>
</dbReference>
<gene>
    <name evidence="2" type="ORF">GCM10015535_24970</name>
</gene>